<reference evidence="2" key="1">
    <citation type="journal article" date="2010" name="PLoS ONE">
        <title>The Arthrobacter arilaitensis Re117 genome sequence reveals its genetic adaptation to the surface of cheese.</title>
        <authorList>
            <person name="Monnet C."/>
            <person name="Loux V."/>
            <person name="Gibrat J.F."/>
            <person name="Spinnler E."/>
            <person name="Barbe V."/>
            <person name="Vacherie B."/>
            <person name="Gavory F."/>
            <person name="Gourbeyre E."/>
            <person name="Siguier P."/>
            <person name="Chandler M."/>
            <person name="Elleuch R."/>
            <person name="Irlinger F."/>
            <person name="Vallaeys T."/>
        </authorList>
    </citation>
    <scope>NUCLEOTIDE SEQUENCE</scope>
    <source>
        <strain evidence="2">DSM 16368 / CIP 108037 / IAM 15318 / JCM 13566 / Re117</strain>
    </source>
</reference>
<reference evidence="2" key="2">
    <citation type="submission" date="2010-07" db="EMBL/GenBank/DDBJ databases">
        <title>Complete genome sequence of Arthrobacter arilaitensis (strain DSM 16368 / CIP 108037 / JCM 13566 / Re117).</title>
        <authorList>
            <person name="Genoscope."/>
        </authorList>
    </citation>
    <scope>NUCLEOTIDE SEQUENCE [LARGE SCALE GENOMIC DNA]</scope>
    <source>
        <strain evidence="2">DSM 16368 / CIP 108037 / IAM 15318 / JCM 13566 / Re117</strain>
    </source>
</reference>
<organism evidence="1 2">
    <name type="scientific">Glutamicibacter arilaitensis (strain DSM 16368 / CIP 108037 / IAM 15318 / JCM 13566 / NCIMB 14258 / Re117)</name>
    <name type="common">Arthrobacter arilaitensis</name>
    <dbReference type="NCBI Taxonomy" id="861360"/>
    <lineage>
        <taxon>Bacteria</taxon>
        <taxon>Bacillati</taxon>
        <taxon>Actinomycetota</taxon>
        <taxon>Actinomycetes</taxon>
        <taxon>Micrococcales</taxon>
        <taxon>Micrococcaceae</taxon>
        <taxon>Glutamicibacter</taxon>
    </lineage>
</organism>
<evidence type="ECO:0000313" key="1">
    <source>
        <dbReference type="EMBL" id="CBT75973.1"/>
    </source>
</evidence>
<dbReference type="Proteomes" id="UP000006878">
    <property type="component" value="Chromosome"/>
</dbReference>
<protein>
    <recommendedName>
        <fullName evidence="3">NusG-like N-terminal domain-containing protein</fullName>
    </recommendedName>
</protein>
<name>A0ABM9PXF4_GLUAR</name>
<sequence>MIEAPWYLLRTPGDHIQNVTQDALGAAGMLSLDGIHEVQIPWAGQEALPG</sequence>
<evidence type="ECO:0000313" key="2">
    <source>
        <dbReference type="Proteomes" id="UP000006878"/>
    </source>
</evidence>
<keyword evidence="2" id="KW-1185">Reference proteome</keyword>
<accession>A0ABM9PXF4</accession>
<gene>
    <name evidence="1" type="ordered locus">AARI_17590</name>
</gene>
<proteinExistence type="predicted"/>
<evidence type="ECO:0008006" key="3">
    <source>
        <dbReference type="Google" id="ProtNLM"/>
    </source>
</evidence>
<dbReference type="EMBL" id="FQ311875">
    <property type="protein sequence ID" value="CBT75973.1"/>
    <property type="molecule type" value="Genomic_DNA"/>
</dbReference>